<proteinExistence type="predicted"/>
<dbReference type="EMBL" id="AP022560">
    <property type="protein sequence ID" value="BBX03197.1"/>
    <property type="molecule type" value="Genomic_DNA"/>
</dbReference>
<feature type="signal peptide" evidence="1">
    <location>
        <begin position="1"/>
        <end position="35"/>
    </location>
</feature>
<protein>
    <submittedName>
        <fullName evidence="2">Uncharacterized protein</fullName>
    </submittedName>
</protein>
<organism evidence="2 3">
    <name type="scientific">Mycolicibacterium moriokaense</name>
    <dbReference type="NCBI Taxonomy" id="39691"/>
    <lineage>
        <taxon>Bacteria</taxon>
        <taxon>Bacillati</taxon>
        <taxon>Actinomycetota</taxon>
        <taxon>Actinomycetes</taxon>
        <taxon>Mycobacteriales</taxon>
        <taxon>Mycobacteriaceae</taxon>
        <taxon>Mycolicibacterium</taxon>
    </lineage>
</organism>
<feature type="chain" id="PRO_5041917402" evidence="1">
    <location>
        <begin position="36"/>
        <end position="98"/>
    </location>
</feature>
<reference evidence="2 3" key="1">
    <citation type="journal article" date="2019" name="Emerg. Microbes Infect.">
        <title>Comprehensive subspecies identification of 175 nontuberculous mycobacteria species based on 7547 genomic profiles.</title>
        <authorList>
            <person name="Matsumoto Y."/>
            <person name="Kinjo T."/>
            <person name="Motooka D."/>
            <person name="Nabeya D."/>
            <person name="Jung N."/>
            <person name="Uechi K."/>
            <person name="Horii T."/>
            <person name="Iida T."/>
            <person name="Fujita J."/>
            <person name="Nakamura S."/>
        </authorList>
    </citation>
    <scope>NUCLEOTIDE SEQUENCE [LARGE SCALE GENOMIC DNA]</scope>
    <source>
        <strain evidence="2 3">JCM 6375</strain>
    </source>
</reference>
<gene>
    <name evidence="2" type="ORF">MMOR_41330</name>
</gene>
<dbReference type="AlphaFoldDB" id="A0AAD1M6S5"/>
<sequence>MNTSKKRARLVSFVAAGTMATSAMLGVLASAVAHAKPLSETTIKNECNQAGGSYSTANLGGGMRWSGCTYKAADGNTYTDNYNNGTYTTTNQVGPRPQ</sequence>
<keyword evidence="1" id="KW-0732">Signal</keyword>
<name>A0AAD1M6S5_9MYCO</name>
<evidence type="ECO:0000256" key="1">
    <source>
        <dbReference type="SAM" id="SignalP"/>
    </source>
</evidence>
<evidence type="ECO:0000313" key="3">
    <source>
        <dbReference type="Proteomes" id="UP000466681"/>
    </source>
</evidence>
<keyword evidence="3" id="KW-1185">Reference proteome</keyword>
<dbReference type="Proteomes" id="UP000466681">
    <property type="component" value="Chromosome"/>
</dbReference>
<evidence type="ECO:0000313" key="2">
    <source>
        <dbReference type="EMBL" id="BBX03197.1"/>
    </source>
</evidence>
<dbReference type="RefSeq" id="WP_083149850.1">
    <property type="nucleotide sequence ID" value="NZ_AP022560.1"/>
</dbReference>
<dbReference type="KEGG" id="mmor:MMOR_41330"/>
<accession>A0AAD1M6S5</accession>